<dbReference type="PANTHER" id="PTHR30363">
    <property type="entry name" value="HTH-TYPE TRANSCRIPTIONAL REGULATOR SRLR-RELATED"/>
    <property type="match status" value="1"/>
</dbReference>
<dbReference type="InterPro" id="IPR036388">
    <property type="entry name" value="WH-like_DNA-bd_sf"/>
</dbReference>
<evidence type="ECO:0000256" key="3">
    <source>
        <dbReference type="ARBA" id="ARBA00023015"/>
    </source>
</evidence>
<keyword evidence="2" id="KW-0678">Repressor</keyword>
<dbReference type="Pfam" id="PF08220">
    <property type="entry name" value="HTH_DeoR"/>
    <property type="match status" value="1"/>
</dbReference>
<name>A0A2T1BZP8_9CYAN</name>
<evidence type="ECO:0000256" key="6">
    <source>
        <dbReference type="ARBA" id="ARBA00024937"/>
    </source>
</evidence>
<dbReference type="SUPFAM" id="SSF46785">
    <property type="entry name" value="Winged helix' DNA-binding domain"/>
    <property type="match status" value="1"/>
</dbReference>
<organism evidence="8 9">
    <name type="scientific">Merismopedia glauca CCAP 1448/3</name>
    <dbReference type="NCBI Taxonomy" id="1296344"/>
    <lineage>
        <taxon>Bacteria</taxon>
        <taxon>Bacillati</taxon>
        <taxon>Cyanobacteriota</taxon>
        <taxon>Cyanophyceae</taxon>
        <taxon>Synechococcales</taxon>
        <taxon>Merismopediaceae</taxon>
        <taxon>Merismopedia</taxon>
    </lineage>
</organism>
<dbReference type="GO" id="GO:0003677">
    <property type="term" value="F:DNA binding"/>
    <property type="evidence" value="ECO:0007669"/>
    <property type="project" value="UniProtKB-KW"/>
</dbReference>
<dbReference type="EMBL" id="PVWJ01000104">
    <property type="protein sequence ID" value="PSB01499.1"/>
    <property type="molecule type" value="Genomic_DNA"/>
</dbReference>
<dbReference type="Gene3D" id="3.40.50.1360">
    <property type="match status" value="1"/>
</dbReference>
<dbReference type="SUPFAM" id="SSF100950">
    <property type="entry name" value="NagB/RpiA/CoA transferase-like"/>
    <property type="match status" value="1"/>
</dbReference>
<dbReference type="SMART" id="SM01134">
    <property type="entry name" value="DeoRC"/>
    <property type="match status" value="1"/>
</dbReference>
<proteinExistence type="predicted"/>
<sequence>MLTAERRQFILDLLGRDKKVLSSELSAVLKVSEDTIRRDLRELAEAGLLQRVHGGALLTSPATASYADRQKQAPKEKEAIAQAAAKLVCSGQVVILDGGTTTLAVARHLPLDLSATVVTNSPPIAIALADHPHVEVIMLGGRLYKKALVNVGAATIEALRMIRADLCMLGVCSLHPEMGISVTNLDEAYVKRTMISRAAEVVGLATAAKLDTAAPYVVESIHALSYLVTAPMVSDEMLVSYQALGLTVVRG</sequence>
<reference evidence="8 9" key="1">
    <citation type="submission" date="2018-02" db="EMBL/GenBank/DDBJ databases">
        <authorList>
            <person name="Cohen D.B."/>
            <person name="Kent A.D."/>
        </authorList>
    </citation>
    <scope>NUCLEOTIDE SEQUENCE [LARGE SCALE GENOMIC DNA]</scope>
    <source>
        <strain evidence="8 9">CCAP 1448/3</strain>
    </source>
</reference>
<evidence type="ECO:0000313" key="9">
    <source>
        <dbReference type="Proteomes" id="UP000238762"/>
    </source>
</evidence>
<keyword evidence="9" id="KW-1185">Reference proteome</keyword>
<gene>
    <name evidence="8" type="ORF">C7B64_18045</name>
</gene>
<dbReference type="InterPro" id="IPR014036">
    <property type="entry name" value="DeoR-like_C"/>
</dbReference>
<evidence type="ECO:0000256" key="1">
    <source>
        <dbReference type="ARBA" id="ARBA00021390"/>
    </source>
</evidence>
<dbReference type="InterPro" id="IPR050313">
    <property type="entry name" value="Carb_Metab_HTH_regulators"/>
</dbReference>
<comment type="function">
    <text evidence="6">Repressor of the lactose catabolism operon. Galactose-6-phosphate is the inducer.</text>
</comment>
<protein>
    <recommendedName>
        <fullName evidence="1">Lactose phosphotransferase system repressor</fullName>
    </recommendedName>
</protein>
<evidence type="ECO:0000256" key="5">
    <source>
        <dbReference type="ARBA" id="ARBA00023163"/>
    </source>
</evidence>
<feature type="domain" description="HTH deoR-type" evidence="7">
    <location>
        <begin position="3"/>
        <end position="58"/>
    </location>
</feature>
<keyword evidence="4" id="KW-0238">DNA-binding</keyword>
<evidence type="ECO:0000256" key="4">
    <source>
        <dbReference type="ARBA" id="ARBA00023125"/>
    </source>
</evidence>
<dbReference type="InterPro" id="IPR018356">
    <property type="entry name" value="Tscrpt_reg_HTH_DeoR_CS"/>
</dbReference>
<dbReference type="RefSeq" id="WP_106290043.1">
    <property type="nucleotide sequence ID" value="NZ_CAWNTC010000134.1"/>
</dbReference>
<dbReference type="Gene3D" id="1.10.10.10">
    <property type="entry name" value="Winged helix-like DNA-binding domain superfamily/Winged helix DNA-binding domain"/>
    <property type="match status" value="1"/>
</dbReference>
<dbReference type="SMART" id="SM00420">
    <property type="entry name" value="HTH_DEOR"/>
    <property type="match status" value="1"/>
</dbReference>
<reference evidence="8 9" key="2">
    <citation type="submission" date="2018-03" db="EMBL/GenBank/DDBJ databases">
        <title>The ancient ancestry and fast evolution of plastids.</title>
        <authorList>
            <person name="Moore K.R."/>
            <person name="Magnabosco C."/>
            <person name="Momper L."/>
            <person name="Gold D.A."/>
            <person name="Bosak T."/>
            <person name="Fournier G.P."/>
        </authorList>
    </citation>
    <scope>NUCLEOTIDE SEQUENCE [LARGE SCALE GENOMIC DNA]</scope>
    <source>
        <strain evidence="8 9">CCAP 1448/3</strain>
    </source>
</reference>
<dbReference type="InterPro" id="IPR001034">
    <property type="entry name" value="DeoR_HTH"/>
</dbReference>
<dbReference type="AlphaFoldDB" id="A0A2T1BZP8"/>
<keyword evidence="3" id="KW-0805">Transcription regulation</keyword>
<dbReference type="Proteomes" id="UP000238762">
    <property type="component" value="Unassembled WGS sequence"/>
</dbReference>
<evidence type="ECO:0000313" key="8">
    <source>
        <dbReference type="EMBL" id="PSB01499.1"/>
    </source>
</evidence>
<dbReference type="InterPro" id="IPR037171">
    <property type="entry name" value="NagB/RpiA_transferase-like"/>
</dbReference>
<accession>A0A2T1BZP8</accession>
<dbReference type="PRINTS" id="PR00037">
    <property type="entry name" value="HTHLACR"/>
</dbReference>
<evidence type="ECO:0000259" key="7">
    <source>
        <dbReference type="PROSITE" id="PS51000"/>
    </source>
</evidence>
<dbReference type="Pfam" id="PF00455">
    <property type="entry name" value="DeoRC"/>
    <property type="match status" value="1"/>
</dbReference>
<evidence type="ECO:0000256" key="2">
    <source>
        <dbReference type="ARBA" id="ARBA00022491"/>
    </source>
</evidence>
<dbReference type="PROSITE" id="PS51000">
    <property type="entry name" value="HTH_DEOR_2"/>
    <property type="match status" value="1"/>
</dbReference>
<comment type="caution">
    <text evidence="8">The sequence shown here is derived from an EMBL/GenBank/DDBJ whole genome shotgun (WGS) entry which is preliminary data.</text>
</comment>
<dbReference type="OrthoDB" id="9798651at2"/>
<dbReference type="InterPro" id="IPR036390">
    <property type="entry name" value="WH_DNA-bd_sf"/>
</dbReference>
<dbReference type="PANTHER" id="PTHR30363:SF4">
    <property type="entry name" value="GLYCEROL-3-PHOSPHATE REGULON REPRESSOR"/>
    <property type="match status" value="1"/>
</dbReference>
<dbReference type="PROSITE" id="PS00894">
    <property type="entry name" value="HTH_DEOR_1"/>
    <property type="match status" value="1"/>
</dbReference>
<dbReference type="GO" id="GO:0003700">
    <property type="term" value="F:DNA-binding transcription factor activity"/>
    <property type="evidence" value="ECO:0007669"/>
    <property type="project" value="InterPro"/>
</dbReference>
<keyword evidence="5" id="KW-0804">Transcription</keyword>